<feature type="signal peptide" evidence="17">
    <location>
        <begin position="1"/>
        <end position="17"/>
    </location>
</feature>
<evidence type="ECO:0000256" key="15">
    <source>
        <dbReference type="PIRSR" id="PIRSR600823-4"/>
    </source>
</evidence>
<feature type="binding site" evidence="14">
    <location>
        <position position="63"/>
    </location>
    <ligand>
        <name>Ca(2+)</name>
        <dbReference type="ChEBI" id="CHEBI:29108"/>
        <label>1</label>
    </ligand>
</feature>
<protein>
    <recommendedName>
        <fullName evidence="17">Peroxidase</fullName>
        <ecNumber evidence="17">1.11.1.7</ecNumber>
    </recommendedName>
</protein>
<evidence type="ECO:0000313" key="21">
    <source>
        <dbReference type="Proteomes" id="UP000652761"/>
    </source>
</evidence>
<keyword evidence="17" id="KW-0732">Signal</keyword>
<dbReference type="Proteomes" id="UP000652761">
    <property type="component" value="Unassembled WGS sequence"/>
</dbReference>
<dbReference type="GO" id="GO:0020037">
    <property type="term" value="F:heme binding"/>
    <property type="evidence" value="ECO:0007669"/>
    <property type="project" value="UniProtKB-UniRule"/>
</dbReference>
<dbReference type="FunFam" id="1.10.520.10:FF:000001">
    <property type="entry name" value="Peroxidase"/>
    <property type="match status" value="1"/>
</dbReference>
<keyword evidence="8 16" id="KW-1015">Disulfide bond</keyword>
<feature type="disulfide bond" evidence="16">
    <location>
        <begin position="114"/>
        <end position="330"/>
    </location>
</feature>
<feature type="binding site" evidence="14">
    <location>
        <position position="202"/>
    </location>
    <ligand>
        <name>Ca(2+)</name>
        <dbReference type="ChEBI" id="CHEBI:29108"/>
        <label>2</label>
    </ligand>
</feature>
<evidence type="ECO:0000256" key="16">
    <source>
        <dbReference type="PIRSR" id="PIRSR600823-5"/>
    </source>
</evidence>
<feature type="binding site" description="axial binding residue" evidence="14">
    <location>
        <position position="201"/>
    </location>
    <ligand>
        <name>heme b</name>
        <dbReference type="ChEBI" id="CHEBI:60344"/>
    </ligand>
    <ligandPart>
        <name>Fe</name>
        <dbReference type="ChEBI" id="CHEBI:18248"/>
    </ligandPart>
</feature>
<dbReference type="PROSITE" id="PS50873">
    <property type="entry name" value="PEROXIDASE_4"/>
    <property type="match status" value="1"/>
</dbReference>
<comment type="caution">
    <text evidence="20">The sequence shown here is derived from an EMBL/GenBank/DDBJ whole genome shotgun (WGS) entry which is preliminary data.</text>
</comment>
<keyword evidence="9" id="KW-0325">Glycoprotein</keyword>
<feature type="disulfide bond" evidence="16">
    <location>
        <begin position="208"/>
        <end position="240"/>
    </location>
</feature>
<dbReference type="PANTHER" id="PTHR31517">
    <property type="match status" value="1"/>
</dbReference>
<dbReference type="GO" id="GO:0046872">
    <property type="term" value="F:metal ion binding"/>
    <property type="evidence" value="ECO:0007669"/>
    <property type="project" value="UniProtKB-UniRule"/>
</dbReference>
<evidence type="ECO:0000256" key="4">
    <source>
        <dbReference type="ARBA" id="ARBA00022723"/>
    </source>
</evidence>
<keyword evidence="6 17" id="KW-0560">Oxidoreductase</keyword>
<dbReference type="Gene3D" id="1.10.420.10">
    <property type="entry name" value="Peroxidase, domain 2"/>
    <property type="match status" value="1"/>
</dbReference>
<feature type="binding site" evidence="14">
    <location>
        <position position="262"/>
    </location>
    <ligand>
        <name>Ca(2+)</name>
        <dbReference type="ChEBI" id="CHEBI:29108"/>
        <label>2</label>
    </ligand>
</feature>
<dbReference type="PROSITE" id="PS00436">
    <property type="entry name" value="PEROXIDASE_2"/>
    <property type="match status" value="1"/>
</dbReference>
<feature type="region of interest" description="Disordered" evidence="18">
    <location>
        <begin position="139"/>
        <end position="158"/>
    </location>
</feature>
<dbReference type="InterPro" id="IPR002016">
    <property type="entry name" value="Haem_peroxidase"/>
</dbReference>
<feature type="binding site" evidence="13">
    <location>
        <position position="156"/>
    </location>
    <ligand>
        <name>substrate</name>
    </ligand>
</feature>
<feature type="disulfide bond" evidence="16">
    <location>
        <begin position="28"/>
        <end position="108"/>
    </location>
</feature>
<organism evidence="20 21">
    <name type="scientific">Colocasia esculenta</name>
    <name type="common">Wild taro</name>
    <name type="synonym">Arum esculentum</name>
    <dbReference type="NCBI Taxonomy" id="4460"/>
    <lineage>
        <taxon>Eukaryota</taxon>
        <taxon>Viridiplantae</taxon>
        <taxon>Streptophyta</taxon>
        <taxon>Embryophyta</taxon>
        <taxon>Tracheophyta</taxon>
        <taxon>Spermatophyta</taxon>
        <taxon>Magnoliopsida</taxon>
        <taxon>Liliopsida</taxon>
        <taxon>Araceae</taxon>
        <taxon>Aroideae</taxon>
        <taxon>Colocasieae</taxon>
        <taxon>Colocasia</taxon>
    </lineage>
</organism>
<dbReference type="PANTHER" id="PTHR31517:SF84">
    <property type="entry name" value="PEROXIDASE"/>
    <property type="match status" value="1"/>
</dbReference>
<evidence type="ECO:0000256" key="1">
    <source>
        <dbReference type="ARBA" id="ARBA00000189"/>
    </source>
</evidence>
<reference evidence="20" key="1">
    <citation type="submission" date="2017-07" db="EMBL/GenBank/DDBJ databases">
        <title>Taro Niue Genome Assembly and Annotation.</title>
        <authorList>
            <person name="Atibalentja N."/>
            <person name="Keating K."/>
            <person name="Fields C.J."/>
        </authorList>
    </citation>
    <scope>NUCLEOTIDE SEQUENCE</scope>
    <source>
        <strain evidence="20">Niue_2</strain>
        <tissue evidence="20">Leaf</tissue>
    </source>
</reference>
<feature type="binding site" evidence="14">
    <location>
        <position position="65"/>
    </location>
    <ligand>
        <name>Ca(2+)</name>
        <dbReference type="ChEBI" id="CHEBI:29108"/>
        <label>1</label>
    </ligand>
</feature>
<keyword evidence="17" id="KW-0964">Secreted</keyword>
<feature type="binding site" evidence="14">
    <location>
        <position position="69"/>
    </location>
    <ligand>
        <name>Ca(2+)</name>
        <dbReference type="ChEBI" id="CHEBI:29108"/>
        <label>1</label>
    </ligand>
</feature>
<evidence type="ECO:0000256" key="14">
    <source>
        <dbReference type="PIRSR" id="PIRSR600823-3"/>
    </source>
</evidence>
<feature type="binding site" evidence="14">
    <location>
        <position position="60"/>
    </location>
    <ligand>
        <name>Ca(2+)</name>
        <dbReference type="ChEBI" id="CHEBI:29108"/>
        <label>1</label>
    </ligand>
</feature>
<dbReference type="GO" id="GO:0005576">
    <property type="term" value="C:extracellular region"/>
    <property type="evidence" value="ECO:0007669"/>
    <property type="project" value="UniProtKB-SubCell"/>
</dbReference>
<feature type="binding site" evidence="14">
    <location>
        <position position="67"/>
    </location>
    <ligand>
        <name>Ca(2+)</name>
        <dbReference type="ChEBI" id="CHEBI:29108"/>
        <label>1</label>
    </ligand>
</feature>
<evidence type="ECO:0000256" key="8">
    <source>
        <dbReference type="ARBA" id="ARBA00023157"/>
    </source>
</evidence>
<dbReference type="InterPro" id="IPR000823">
    <property type="entry name" value="Peroxidase_pln"/>
</dbReference>
<comment type="subcellular location">
    <subcellularLocation>
        <location evidence="17">Secreted</location>
    </subcellularLocation>
</comment>
<keyword evidence="7 14" id="KW-0408">Iron</keyword>
<dbReference type="PRINTS" id="PR00461">
    <property type="entry name" value="PLPEROXIDASE"/>
</dbReference>
<keyword evidence="21" id="KW-1185">Reference proteome</keyword>
<keyword evidence="3 17" id="KW-0349">Heme</keyword>
<evidence type="ECO:0000256" key="17">
    <source>
        <dbReference type="RuleBase" id="RU362060"/>
    </source>
</evidence>
<evidence type="ECO:0000256" key="7">
    <source>
        <dbReference type="ARBA" id="ARBA00023004"/>
    </source>
</evidence>
<dbReference type="GO" id="GO:0006979">
    <property type="term" value="P:response to oxidative stress"/>
    <property type="evidence" value="ECO:0007669"/>
    <property type="project" value="UniProtKB-UniRule"/>
</dbReference>
<dbReference type="PRINTS" id="PR00458">
    <property type="entry name" value="PEROXIDASE"/>
</dbReference>
<feature type="chain" id="PRO_5033095899" description="Peroxidase" evidence="17">
    <location>
        <begin position="18"/>
        <end position="336"/>
    </location>
</feature>
<dbReference type="OrthoDB" id="2113341at2759"/>
<feature type="binding site" evidence="14">
    <location>
        <position position="254"/>
    </location>
    <ligand>
        <name>Ca(2+)</name>
        <dbReference type="ChEBI" id="CHEBI:29108"/>
        <label>2</label>
    </ligand>
</feature>
<evidence type="ECO:0000256" key="2">
    <source>
        <dbReference type="ARBA" id="ARBA00022559"/>
    </source>
</evidence>
<feature type="active site" description="Proton acceptor" evidence="12">
    <location>
        <position position="59"/>
    </location>
</feature>
<feature type="binding site" evidence="14">
    <location>
        <position position="81"/>
    </location>
    <ligand>
        <name>Ca(2+)</name>
        <dbReference type="ChEBI" id="CHEBI:29108"/>
        <label>1</label>
    </ligand>
</feature>
<evidence type="ECO:0000259" key="19">
    <source>
        <dbReference type="PROSITE" id="PS50873"/>
    </source>
</evidence>
<dbReference type="CDD" id="cd00693">
    <property type="entry name" value="secretory_peroxidase"/>
    <property type="match status" value="1"/>
</dbReference>
<comment type="cofactor">
    <cofactor evidence="14 17">
        <name>heme b</name>
        <dbReference type="ChEBI" id="CHEBI:60344"/>
    </cofactor>
    <text evidence="14 17">Binds 1 heme b (iron(II)-protoporphyrin IX) group per subunit.</text>
</comment>
<dbReference type="InterPro" id="IPR033905">
    <property type="entry name" value="Secretory_peroxidase"/>
</dbReference>
<keyword evidence="2 17" id="KW-0575">Peroxidase</keyword>
<evidence type="ECO:0000256" key="6">
    <source>
        <dbReference type="ARBA" id="ARBA00023002"/>
    </source>
</evidence>
<evidence type="ECO:0000256" key="11">
    <source>
        <dbReference type="ARBA" id="ARBA00023324"/>
    </source>
</evidence>
<dbReference type="InterPro" id="IPR010255">
    <property type="entry name" value="Haem_peroxidase_sf"/>
</dbReference>
<dbReference type="GO" id="GO:0140825">
    <property type="term" value="F:lactoperoxidase activity"/>
    <property type="evidence" value="ECO:0007669"/>
    <property type="project" value="UniProtKB-EC"/>
</dbReference>
<evidence type="ECO:0000313" key="20">
    <source>
        <dbReference type="EMBL" id="MQL88024.1"/>
    </source>
</evidence>
<dbReference type="Gene3D" id="1.10.520.10">
    <property type="match status" value="1"/>
</dbReference>
<sequence>MLPALVMVLCLAAQLEAQLQVGFYRKTCPLAETIVKEVVTDAVKKESELAADFLRMHFHDCFVRGCDGSILINSTKNDVAEKDSPDNNPSLEGFDVIDAAKAKLEEACRGVVSCADIIAFAARDGVELRGGLSYEVPSGRRDGRISRSSEANENLPRPASNLEQLTQIFARKGLTQEDMIILSGKNIKGICKRCPASAGAHTIGVSRCSSITKRLYNFSTAAATDPTLDSGYAKTLKRRCPSGSAGSNLTVPMDPVSPEMFDSSYYRNLLRHRGLFASDQALMGSAKAARLVRRHAKYSPLFRQRFAEAMVKMGHIGVLTGEEGEVRFNCGVINGC</sequence>
<evidence type="ECO:0000256" key="12">
    <source>
        <dbReference type="PIRSR" id="PIRSR600823-1"/>
    </source>
</evidence>
<keyword evidence="5 14" id="KW-0106">Calcium</keyword>
<keyword evidence="10" id="KW-0873">Pyrrolidone carboxylic acid</keyword>
<accession>A0A843V2R8</accession>
<dbReference type="AlphaFoldDB" id="A0A843V2R8"/>
<keyword evidence="11 17" id="KW-0376">Hydrogen peroxide</keyword>
<dbReference type="FunFam" id="1.10.420.10:FF:000001">
    <property type="entry name" value="Peroxidase"/>
    <property type="match status" value="1"/>
</dbReference>
<feature type="domain" description="Plant heme peroxidase family profile" evidence="19">
    <location>
        <begin position="18"/>
        <end position="334"/>
    </location>
</feature>
<evidence type="ECO:0000256" key="5">
    <source>
        <dbReference type="ARBA" id="ARBA00022837"/>
    </source>
</evidence>
<proteinExistence type="inferred from homology"/>
<evidence type="ECO:0000256" key="18">
    <source>
        <dbReference type="SAM" id="MobiDB-lite"/>
    </source>
</evidence>
<feature type="site" description="Transition state stabilizer" evidence="15">
    <location>
        <position position="55"/>
    </location>
</feature>
<dbReference type="Pfam" id="PF00141">
    <property type="entry name" value="peroxidase"/>
    <property type="match status" value="1"/>
</dbReference>
<dbReference type="EMBL" id="NMUH01001023">
    <property type="protein sequence ID" value="MQL88024.1"/>
    <property type="molecule type" value="Genomic_DNA"/>
</dbReference>
<keyword evidence="4 14" id="KW-0479">Metal-binding</keyword>
<name>A0A843V2R8_COLES</name>
<comment type="similarity">
    <text evidence="17">Belongs to the peroxidase family. Classical plant (class III) peroxidase subfamily.</text>
</comment>
<comment type="function">
    <text evidence="17">Removal of H(2)O(2), oxidation of toxic reductants, biosynthesis and degradation of lignin, suberization, auxin catabolism, response to environmental stresses such as wounding, pathogen attack and oxidative stress.</text>
</comment>
<evidence type="ECO:0000256" key="3">
    <source>
        <dbReference type="ARBA" id="ARBA00022617"/>
    </source>
</evidence>
<comment type="cofactor">
    <cofactor evidence="14 17">
        <name>Ca(2+)</name>
        <dbReference type="ChEBI" id="CHEBI:29108"/>
    </cofactor>
    <text evidence="14 17">Binds 2 calcium ions per subunit.</text>
</comment>
<evidence type="ECO:0000256" key="10">
    <source>
        <dbReference type="ARBA" id="ARBA00023283"/>
    </source>
</evidence>
<evidence type="ECO:0000256" key="9">
    <source>
        <dbReference type="ARBA" id="ARBA00023180"/>
    </source>
</evidence>
<dbReference type="SUPFAM" id="SSF48113">
    <property type="entry name" value="Heme-dependent peroxidases"/>
    <property type="match status" value="1"/>
</dbReference>
<dbReference type="GO" id="GO:0042744">
    <property type="term" value="P:hydrogen peroxide catabolic process"/>
    <property type="evidence" value="ECO:0007669"/>
    <property type="project" value="UniProtKB-KW"/>
</dbReference>
<comment type="catalytic activity">
    <reaction evidence="1 17">
        <text>2 a phenolic donor + H2O2 = 2 a phenolic radical donor + 2 H2O</text>
        <dbReference type="Rhea" id="RHEA:56136"/>
        <dbReference type="ChEBI" id="CHEBI:15377"/>
        <dbReference type="ChEBI" id="CHEBI:16240"/>
        <dbReference type="ChEBI" id="CHEBI:139520"/>
        <dbReference type="ChEBI" id="CHEBI:139521"/>
        <dbReference type="EC" id="1.11.1.7"/>
    </reaction>
</comment>
<gene>
    <name evidence="20" type="ORF">Taro_020577</name>
</gene>
<dbReference type="InterPro" id="IPR019794">
    <property type="entry name" value="Peroxidases_AS"/>
</dbReference>
<evidence type="ECO:0000256" key="13">
    <source>
        <dbReference type="PIRSR" id="PIRSR600823-2"/>
    </source>
</evidence>
<dbReference type="EC" id="1.11.1.7" evidence="17"/>
<feature type="disulfide bond" evidence="16">
    <location>
        <begin position="61"/>
        <end position="66"/>
    </location>
</feature>